<dbReference type="Pfam" id="PF00078">
    <property type="entry name" value="RVT_1"/>
    <property type="match status" value="1"/>
</dbReference>
<keyword evidence="2" id="KW-0695">RNA-directed DNA polymerase</keyword>
<protein>
    <submittedName>
        <fullName evidence="2">RNA-directed DNA polymerase, eukaryota</fullName>
    </submittedName>
</protein>
<reference evidence="2" key="1">
    <citation type="journal article" date="2022" name="Int. J. Mol. Sci.">
        <title>Draft Genome of Tanacetum Coccineum: Genomic Comparison of Closely Related Tanacetum-Family Plants.</title>
        <authorList>
            <person name="Yamashiro T."/>
            <person name="Shiraishi A."/>
            <person name="Nakayama K."/>
            <person name="Satake H."/>
        </authorList>
    </citation>
    <scope>NUCLEOTIDE SEQUENCE</scope>
</reference>
<dbReference type="InterPro" id="IPR000477">
    <property type="entry name" value="RT_dom"/>
</dbReference>
<dbReference type="PROSITE" id="PS50878">
    <property type="entry name" value="RT_POL"/>
    <property type="match status" value="1"/>
</dbReference>
<keyword evidence="2" id="KW-0548">Nucleotidyltransferase</keyword>
<dbReference type="InterPro" id="IPR036691">
    <property type="entry name" value="Endo/exonu/phosph_ase_sf"/>
</dbReference>
<dbReference type="PANTHER" id="PTHR33116:SF77">
    <property type="entry name" value="RNA-DIRECTED DNA POLYMERASE"/>
    <property type="match status" value="1"/>
</dbReference>
<proteinExistence type="predicted"/>
<dbReference type="CDD" id="cd01650">
    <property type="entry name" value="RT_nLTR_like"/>
    <property type="match status" value="1"/>
</dbReference>
<dbReference type="EMBL" id="BQNB010012116">
    <property type="protein sequence ID" value="GJS99421.1"/>
    <property type="molecule type" value="Genomic_DNA"/>
</dbReference>
<keyword evidence="2" id="KW-0808">Transferase</keyword>
<comment type="caution">
    <text evidence="2">The sequence shown here is derived from an EMBL/GenBank/DDBJ whole genome shotgun (WGS) entry which is preliminary data.</text>
</comment>
<dbReference type="InterPro" id="IPR043502">
    <property type="entry name" value="DNA/RNA_pol_sf"/>
</dbReference>
<dbReference type="Gene3D" id="3.60.10.10">
    <property type="entry name" value="Endonuclease/exonuclease/phosphatase"/>
    <property type="match status" value="1"/>
</dbReference>
<dbReference type="InterPro" id="IPR026960">
    <property type="entry name" value="RVT-Znf"/>
</dbReference>
<dbReference type="SUPFAM" id="SSF56219">
    <property type="entry name" value="DNase I-like"/>
    <property type="match status" value="1"/>
</dbReference>
<evidence type="ECO:0000313" key="3">
    <source>
        <dbReference type="Proteomes" id="UP001151760"/>
    </source>
</evidence>
<dbReference type="PANTHER" id="PTHR33116">
    <property type="entry name" value="REVERSE TRANSCRIPTASE ZINC-BINDING DOMAIN-CONTAINING PROTEIN-RELATED-RELATED"/>
    <property type="match status" value="1"/>
</dbReference>
<gene>
    <name evidence="2" type="ORF">Tco_0820591</name>
</gene>
<feature type="domain" description="Reverse transcriptase" evidence="1">
    <location>
        <begin position="443"/>
        <end position="720"/>
    </location>
</feature>
<sequence>MGKVSHMDVKFMWGNMNYDFVFSEAAGNSGGILCIWEESFFKKDHVTISDSFVAIYGTWIPSKTKLLIISVYASQQPSMRRVLWDYILILIGRWNGEVIVMGDYNEVRSNDERRGTCFNATSASAFNQFISSSGLVDIKMEGYTFTWSHPSAEKMSKLDRFLVTDGILTIFPSITAICLDRHLSDHRPILLHEVKVDFGPTPFRFYHSWFKLDGFDELVEQSWYALNYSDNNKMIRFRKKLQDLKKVIRKWVNEKKVQNTRYKKEIISELRDIDKQLDLNGSNESLIIRRLDLMNNLNDQKVMDDMDFIQKSKVRWAIEGDENSKYFHGIINKKRSNLAIRGVFVDGTWCTDPILVKKAFHDHYEAHFNIPTKTRLKLSFSFPKRLSKDQADDLECGVSHDEIKLAVWNCGANKSPGPDGFTFEFFKKYWKVIGPDFCEAVDHFFIHGSFSKGCNASFIALIPKVLDAKFVSDYRPISLIGCIYKVVTKILANRLATVIAGLVSNTQSAFVAERQILDGPFILNEVFDWCKRKNKKAMFFKVDFAKAYDTVRWDFLIDVLQAFGFGSIWCTWIRGISAFAKASILVNGSPSDEFQIHRGLKQGDPLSPFLFILVMESLHLSVRKAVEEGVFKGIQLQRSLDLSHLFYADDALFMGEWSDCNMRGIINILKCFHLASGLQMNIHKSQVLGMGIPRSCVESMASSLGCSVMEDKFRYLGVMVGDKMSRHKAWDGVMLQLQSRLSNWKAKTLSIGGRLTLLKSVLGASPLYNMSIFKVPKGVLKSMESIRSKFFKGASPTENKISWIAWDKVLASKKKGGLGISSFFALNRALLLKWVWRFVSQDGSLWYQVIQAVHGDKIGSHSVRKGSIWSSILKEVQILKSSGFDFMSYCSKRIGDGQSTSFWNEKWIGDIPLRELFPRMFMLESVPNICVADKLAGSLDASFRRPVRGGAEQEQLSDLGSLLNPVGLSLSNDRWFYSLSSSGAFNVKDTRLAIDDLILPSYFEPTRWVNLIPIKINVFMWRARRDGLPTRHNLVRKGVNLESTDCPVCQLEEEDVCHLLFRCSLAQEVLQRVCRWWEIDFQNWLSFSDWDVWFFSIRLPGKVKSLLEGVFYVAWWYIWGFRNLSIFDDNKPSRSILFENIVSSSFLWCNSRSNRKFSRDNWLKNPHLISL</sequence>
<dbReference type="Proteomes" id="UP001151760">
    <property type="component" value="Unassembled WGS sequence"/>
</dbReference>
<reference evidence="2" key="2">
    <citation type="submission" date="2022-01" db="EMBL/GenBank/DDBJ databases">
        <authorList>
            <person name="Yamashiro T."/>
            <person name="Shiraishi A."/>
            <person name="Satake H."/>
            <person name="Nakayama K."/>
        </authorList>
    </citation>
    <scope>NUCLEOTIDE SEQUENCE</scope>
</reference>
<accession>A0ABQ5ACT1</accession>
<keyword evidence="3" id="KW-1185">Reference proteome</keyword>
<dbReference type="Pfam" id="PF13966">
    <property type="entry name" value="zf-RVT"/>
    <property type="match status" value="1"/>
</dbReference>
<organism evidence="2 3">
    <name type="scientific">Tanacetum coccineum</name>
    <dbReference type="NCBI Taxonomy" id="301880"/>
    <lineage>
        <taxon>Eukaryota</taxon>
        <taxon>Viridiplantae</taxon>
        <taxon>Streptophyta</taxon>
        <taxon>Embryophyta</taxon>
        <taxon>Tracheophyta</taxon>
        <taxon>Spermatophyta</taxon>
        <taxon>Magnoliopsida</taxon>
        <taxon>eudicotyledons</taxon>
        <taxon>Gunneridae</taxon>
        <taxon>Pentapetalae</taxon>
        <taxon>asterids</taxon>
        <taxon>campanulids</taxon>
        <taxon>Asterales</taxon>
        <taxon>Asteraceae</taxon>
        <taxon>Asteroideae</taxon>
        <taxon>Anthemideae</taxon>
        <taxon>Anthemidinae</taxon>
        <taxon>Tanacetum</taxon>
    </lineage>
</organism>
<dbReference type="SUPFAM" id="SSF56672">
    <property type="entry name" value="DNA/RNA polymerases"/>
    <property type="match status" value="1"/>
</dbReference>
<dbReference type="GO" id="GO:0003964">
    <property type="term" value="F:RNA-directed DNA polymerase activity"/>
    <property type="evidence" value="ECO:0007669"/>
    <property type="project" value="UniProtKB-KW"/>
</dbReference>
<evidence type="ECO:0000259" key="1">
    <source>
        <dbReference type="PROSITE" id="PS50878"/>
    </source>
</evidence>
<evidence type="ECO:0000313" key="2">
    <source>
        <dbReference type="EMBL" id="GJS99421.1"/>
    </source>
</evidence>
<name>A0ABQ5ACT1_9ASTR</name>